<feature type="region of interest" description="Disordered" evidence="3">
    <location>
        <begin position="125"/>
        <end position="154"/>
    </location>
</feature>
<feature type="domain" description="Reverse transcriptase" evidence="4">
    <location>
        <begin position="375"/>
        <end position="557"/>
    </location>
</feature>
<feature type="region of interest" description="Disordered" evidence="3">
    <location>
        <begin position="630"/>
        <end position="676"/>
    </location>
</feature>
<dbReference type="InterPro" id="IPR021623">
    <property type="entry name" value="LAP2alpha_C"/>
</dbReference>
<dbReference type="CDD" id="cd03714">
    <property type="entry name" value="RT_DIRS1"/>
    <property type="match status" value="1"/>
</dbReference>
<accession>A0ABN9MRU9</accession>
<reference evidence="5" key="1">
    <citation type="submission" date="2023-07" db="EMBL/GenBank/DDBJ databases">
        <authorList>
            <person name="Stuckert A."/>
        </authorList>
    </citation>
    <scope>NUCLEOTIDE SEQUENCE</scope>
</reference>
<name>A0ABN9MRU9_9NEOB</name>
<dbReference type="InterPro" id="IPR043128">
    <property type="entry name" value="Rev_trsase/Diguanyl_cyclase"/>
</dbReference>
<dbReference type="Proteomes" id="UP001176940">
    <property type="component" value="Unassembled WGS sequence"/>
</dbReference>
<dbReference type="PROSITE" id="PS50878">
    <property type="entry name" value="RT_POL"/>
    <property type="match status" value="1"/>
</dbReference>
<sequence>MRRRSHEDEGASSLCEPRSLRAGSRRLGQDEACGAMGRESSLAETFPPRPGETHWCDELWCLYCQCLDIIGNGHHHVAAPVAGLKVAHHLTRDQKEMTAAQGVETEIGGERGHVAEIVEGRVQETGSVQSVGQAEKESGVGREEDPGVGSGGDQEAKVAVNVHGLPVRARLKREKEEFKAILKKQLSQPEKKLANCKYLEARYPFPQKDTKEWTDPPEVDPPVSRLVAQTVLSLPDSSTLRDAADRQVERMARSIFEAAGASLAPAFASVWAAKAILAWAQNLQAGLQASAPELSDQAVQIAVVADYMLHAALDSARGVAGIASNAITIRHIVWLREWKVDAASKKSHTHLPYLTGRLFGEKLDTMISNATWGVIVPVPAARRFRGFYSNLFVVPKKGGSVRPILDLKRLNKYVRVRHFRMESLRFIIASKEKREYLASIEIQHAYMHIPIAPFHQRFLRFAIDQDHYQFVALPFGLATASRVFTKVMAATMDVLHSRGLVVVPYLDDLLIKASTFKDCEISVSITINTLSRLGWLVNLQKSSPTPSQSLTFLGMLFDTSRGLVLLPKDKAPSSATPQLTRNGLGRVVCPSRNFSPGLPSLGDSGRGPNGIPLQCQGFQLHGENTRSAVARSRCPGSGLDSVPASVHFSTSHPDIQSGEEDQARGSSNHPNRTGLAQTYMVRRHCTTYSRRPMASPRPPGSSITWPVLPPELGGSQFDGVALETWVLTQAGLSPDVIGTMIRAWKPASAQIYYRTWKAFFAWSKSKERTDVSEAIKEKKKEDKEEDKDKDVSVSIWVICYYIENRICMET</sequence>
<evidence type="ECO:0000256" key="2">
    <source>
        <dbReference type="ARBA" id="ARBA00012180"/>
    </source>
</evidence>
<comment type="caution">
    <text evidence="5">The sequence shown here is derived from an EMBL/GenBank/DDBJ whole genome shotgun (WGS) entry which is preliminary data.</text>
</comment>
<evidence type="ECO:0000259" key="4">
    <source>
        <dbReference type="PROSITE" id="PS50878"/>
    </source>
</evidence>
<dbReference type="InterPro" id="IPR052055">
    <property type="entry name" value="Hepadnavirus_pol/RT"/>
</dbReference>
<proteinExistence type="inferred from homology"/>
<protein>
    <recommendedName>
        <fullName evidence="2">ribonuclease H</fullName>
        <ecNumber evidence="2">3.1.26.4</ecNumber>
    </recommendedName>
</protein>
<dbReference type="PANTHER" id="PTHR33050">
    <property type="entry name" value="REVERSE TRANSCRIPTASE DOMAIN-CONTAINING PROTEIN"/>
    <property type="match status" value="1"/>
</dbReference>
<evidence type="ECO:0000313" key="5">
    <source>
        <dbReference type="EMBL" id="CAJ0967018.1"/>
    </source>
</evidence>
<dbReference type="Gene3D" id="1.10.287.3160">
    <property type="match status" value="1"/>
</dbReference>
<keyword evidence="6" id="KW-1185">Reference proteome</keyword>
<dbReference type="Pfam" id="PF00078">
    <property type="entry name" value="RVT_1"/>
    <property type="match status" value="1"/>
</dbReference>
<dbReference type="EMBL" id="CAUEEQ010077998">
    <property type="protein sequence ID" value="CAJ0967018.1"/>
    <property type="molecule type" value="Genomic_DNA"/>
</dbReference>
<gene>
    <name evidence="5" type="ORF">RIMI_LOCUS21901906</name>
</gene>
<dbReference type="Pfam" id="PF11560">
    <property type="entry name" value="LAP2alpha"/>
    <property type="match status" value="1"/>
</dbReference>
<dbReference type="SUPFAM" id="SSF56672">
    <property type="entry name" value="DNA/RNA polymerases"/>
    <property type="match status" value="1"/>
</dbReference>
<dbReference type="Gene3D" id="3.30.70.270">
    <property type="match status" value="1"/>
</dbReference>
<feature type="compositionally biased region" description="Polar residues" evidence="3">
    <location>
        <begin position="664"/>
        <end position="676"/>
    </location>
</feature>
<evidence type="ECO:0000313" key="6">
    <source>
        <dbReference type="Proteomes" id="UP001176940"/>
    </source>
</evidence>
<evidence type="ECO:0000256" key="3">
    <source>
        <dbReference type="SAM" id="MobiDB-lite"/>
    </source>
</evidence>
<feature type="region of interest" description="Disordered" evidence="3">
    <location>
        <begin position="1"/>
        <end position="27"/>
    </location>
</feature>
<organism evidence="5 6">
    <name type="scientific">Ranitomeya imitator</name>
    <name type="common">mimic poison frog</name>
    <dbReference type="NCBI Taxonomy" id="111125"/>
    <lineage>
        <taxon>Eukaryota</taxon>
        <taxon>Metazoa</taxon>
        <taxon>Chordata</taxon>
        <taxon>Craniata</taxon>
        <taxon>Vertebrata</taxon>
        <taxon>Euteleostomi</taxon>
        <taxon>Amphibia</taxon>
        <taxon>Batrachia</taxon>
        <taxon>Anura</taxon>
        <taxon>Neobatrachia</taxon>
        <taxon>Hyloidea</taxon>
        <taxon>Dendrobatidae</taxon>
        <taxon>Dendrobatinae</taxon>
        <taxon>Ranitomeya</taxon>
    </lineage>
</organism>
<dbReference type="PANTHER" id="PTHR33050:SF7">
    <property type="entry name" value="RIBONUCLEASE H"/>
    <property type="match status" value="1"/>
</dbReference>
<dbReference type="InterPro" id="IPR043502">
    <property type="entry name" value="DNA/RNA_pol_sf"/>
</dbReference>
<comment type="similarity">
    <text evidence="1">Belongs to the beta type-B retroviral polymerase family. HERV class-II K(HML-2) pol subfamily.</text>
</comment>
<evidence type="ECO:0000256" key="1">
    <source>
        <dbReference type="ARBA" id="ARBA00010879"/>
    </source>
</evidence>
<dbReference type="EC" id="3.1.26.4" evidence="2"/>
<feature type="compositionally biased region" description="Basic and acidic residues" evidence="3">
    <location>
        <begin position="134"/>
        <end position="145"/>
    </location>
</feature>
<dbReference type="InterPro" id="IPR000477">
    <property type="entry name" value="RT_dom"/>
</dbReference>